<keyword evidence="7" id="KW-1185">Reference proteome</keyword>
<evidence type="ECO:0000256" key="4">
    <source>
        <dbReference type="ARBA" id="ARBA00023128"/>
    </source>
</evidence>
<dbReference type="PANTHER" id="PTHR28055:SF1">
    <property type="entry name" value="ALTERED INHERITANCE OF MITOCHONDRIA PROTEIN 41, MITOCHONDRIAL"/>
    <property type="match status" value="1"/>
</dbReference>
<dbReference type="PANTHER" id="PTHR28055">
    <property type="entry name" value="ALTERED INHERITANCE OF MITOCHONDRIA PROTEIN 41, MITOCHONDRIAL"/>
    <property type="match status" value="1"/>
</dbReference>
<dbReference type="Gene3D" id="1.10.1510.10">
    <property type="entry name" value="Uncharacterised protein YqeY/AIM41 PF09424, N-terminal domain"/>
    <property type="match status" value="1"/>
</dbReference>
<dbReference type="SUPFAM" id="SSF89095">
    <property type="entry name" value="GatB/YqeY motif"/>
    <property type="match status" value="1"/>
</dbReference>
<dbReference type="FunFam" id="1.10.1510.10:FF:000002">
    <property type="entry name" value="Altered inheritance of mitochondria protein 41, mitochondrial"/>
    <property type="match status" value="1"/>
</dbReference>
<gene>
    <name evidence="6" type="primary">AIM41_1</name>
    <name evidence="5" type="synonym">AIM41</name>
    <name evidence="6" type="ORF">GRS66_004971</name>
</gene>
<keyword evidence="3" id="KW-0809">Transit peptide</keyword>
<evidence type="ECO:0000256" key="5">
    <source>
        <dbReference type="RuleBase" id="RU365099"/>
    </source>
</evidence>
<protein>
    <recommendedName>
        <fullName evidence="5">Altered inheritance of mitochondria protein 41</fullName>
    </recommendedName>
</protein>
<dbReference type="SMR" id="A0A6C1E1Y6"/>
<dbReference type="InterPro" id="IPR019004">
    <property type="entry name" value="YqeY/Aim41"/>
</dbReference>
<dbReference type="OrthoDB" id="538640at2759"/>
<evidence type="ECO:0000256" key="3">
    <source>
        <dbReference type="ARBA" id="ARBA00022946"/>
    </source>
</evidence>
<dbReference type="AlphaFoldDB" id="A0A6C1E1Y6"/>
<dbReference type="EMBL" id="CP048996">
    <property type="protein sequence ID" value="QID82544.1"/>
    <property type="molecule type" value="Genomic_DNA"/>
</dbReference>
<evidence type="ECO:0000313" key="6">
    <source>
        <dbReference type="EMBL" id="QID82544.1"/>
    </source>
</evidence>
<dbReference type="InterPro" id="IPR003789">
    <property type="entry name" value="Asn/Gln_tRNA_amidoTrase-B-like"/>
</dbReference>
<comment type="subcellular location">
    <subcellularLocation>
        <location evidence="1 5">Mitochondrion</location>
    </subcellularLocation>
</comment>
<evidence type="ECO:0000256" key="1">
    <source>
        <dbReference type="ARBA" id="ARBA00004173"/>
    </source>
</evidence>
<comment type="similarity">
    <text evidence="2 5">Belongs to the AIM41 family.</text>
</comment>
<evidence type="ECO:0000256" key="2">
    <source>
        <dbReference type="ARBA" id="ARBA00007538"/>
    </source>
</evidence>
<proteinExistence type="inferred from homology"/>
<dbReference type="Pfam" id="PF09424">
    <property type="entry name" value="YqeY"/>
    <property type="match status" value="1"/>
</dbReference>
<dbReference type="GO" id="GO:0005739">
    <property type="term" value="C:mitochondrion"/>
    <property type="evidence" value="ECO:0007669"/>
    <property type="project" value="UniProtKB-SubCell"/>
</dbReference>
<dbReference type="Proteomes" id="UP000501346">
    <property type="component" value="Chromosome ScXV-ScXI"/>
</dbReference>
<reference evidence="6 7" key="1">
    <citation type="journal article" date="2019" name="BMC Genomics">
        <title>Chromosome level assembly and comparative genome analysis confirm lager-brewing yeasts originated from a single hybridization.</title>
        <authorList>
            <person name="Salazar A.N."/>
            <person name="Gorter de Vries A.R."/>
            <person name="van den Broek M."/>
            <person name="Brouwers N."/>
            <person name="de la Torre Cortes P."/>
            <person name="Kuijpers N.G.A."/>
            <person name="Daran J.G."/>
            <person name="Abeel T."/>
        </authorList>
    </citation>
    <scope>NUCLEOTIDE SEQUENCE [LARGE SCALE GENOMIC DNA]</scope>
    <source>
        <strain evidence="6 7">CBS 1483</strain>
    </source>
</reference>
<sequence>MFRQSIRPLVSNRLTFIRYNSSPAYTAAVSLLKGDLKKAMIAKDEMKKTAIRSMLSAIKNKEIALKGKSADEYSLYDMYSKLISQRKDSINEFLANKRDDLVAKEQGEMDIIKKYMDQLPVSSELDIDQNVKKLLDALKTKAGEKKVQIKEIMGEIDWKSLPTEWKTSPTAIKNSIVKQFKEIFK</sequence>
<organism evidence="6 7">
    <name type="scientific">Saccharomyces pastorianus</name>
    <name type="common">Lager yeast</name>
    <name type="synonym">Saccharomyces cerevisiae x Saccharomyces eubayanus</name>
    <dbReference type="NCBI Taxonomy" id="27292"/>
    <lineage>
        <taxon>Eukaryota</taxon>
        <taxon>Fungi</taxon>
        <taxon>Dikarya</taxon>
        <taxon>Ascomycota</taxon>
        <taxon>Saccharomycotina</taxon>
        <taxon>Saccharomycetes</taxon>
        <taxon>Saccharomycetales</taxon>
        <taxon>Saccharomycetaceae</taxon>
        <taxon>Saccharomyces</taxon>
    </lineage>
</organism>
<accession>A0A6C1E1Y6</accession>
<keyword evidence="4 5" id="KW-0496">Mitochondrion</keyword>
<evidence type="ECO:0000313" key="7">
    <source>
        <dbReference type="Proteomes" id="UP000501346"/>
    </source>
</evidence>
<dbReference type="GO" id="GO:0016884">
    <property type="term" value="F:carbon-nitrogen ligase activity, with glutamine as amido-N-donor"/>
    <property type="evidence" value="ECO:0007669"/>
    <property type="project" value="UniProtKB-UniRule"/>
</dbReference>
<dbReference type="InterPro" id="IPR042184">
    <property type="entry name" value="YqeY/Aim41_N"/>
</dbReference>
<name>A0A6C1E1Y6_SACPS</name>